<reference evidence="6 7" key="1">
    <citation type="submission" date="2017-10" db="EMBL/GenBank/DDBJ databases">
        <title>Genome sequence of Caulobacter mirabilis FWC38.</title>
        <authorList>
            <person name="Fiebig A."/>
            <person name="Crosson S."/>
        </authorList>
    </citation>
    <scope>NUCLEOTIDE SEQUENCE [LARGE SCALE GENOMIC DNA]</scope>
    <source>
        <strain evidence="6 7">FWC 38</strain>
    </source>
</reference>
<evidence type="ECO:0000259" key="4">
    <source>
        <dbReference type="Pfam" id="PF04775"/>
    </source>
</evidence>
<dbReference type="Proteomes" id="UP000228945">
    <property type="component" value="Chromosome"/>
</dbReference>
<dbReference type="GO" id="GO:0006631">
    <property type="term" value="P:fatty acid metabolic process"/>
    <property type="evidence" value="ECO:0007669"/>
    <property type="project" value="TreeGrafter"/>
</dbReference>
<dbReference type="InterPro" id="IPR014940">
    <property type="entry name" value="BAAT_C"/>
</dbReference>
<proteinExistence type="inferred from homology"/>
<dbReference type="Gene3D" id="2.60.40.2240">
    <property type="entry name" value="Acyl-CoA thioester hydrolase/BAAT N-terminal domain"/>
    <property type="match status" value="1"/>
</dbReference>
<feature type="signal peptide" evidence="3">
    <location>
        <begin position="1"/>
        <end position="22"/>
    </location>
</feature>
<dbReference type="Pfam" id="PF04775">
    <property type="entry name" value="Bile_Hydr_Trans"/>
    <property type="match status" value="1"/>
</dbReference>
<dbReference type="InterPro" id="IPR016662">
    <property type="entry name" value="Acyl-CoA_thioEstase_long-chain"/>
</dbReference>
<gene>
    <name evidence="6" type="ORF">CSW64_03430</name>
</gene>
<evidence type="ECO:0000256" key="3">
    <source>
        <dbReference type="SAM" id="SignalP"/>
    </source>
</evidence>
<evidence type="ECO:0008006" key="8">
    <source>
        <dbReference type="Google" id="ProtNLM"/>
    </source>
</evidence>
<dbReference type="KEGG" id="cmb:CSW64_03430"/>
<dbReference type="SUPFAM" id="SSF53474">
    <property type="entry name" value="alpha/beta-Hydrolases"/>
    <property type="match status" value="1"/>
</dbReference>
<dbReference type="GO" id="GO:0047617">
    <property type="term" value="F:fatty acyl-CoA hydrolase activity"/>
    <property type="evidence" value="ECO:0007669"/>
    <property type="project" value="TreeGrafter"/>
</dbReference>
<organism evidence="6 7">
    <name type="scientific">Caulobacter mirabilis</name>
    <dbReference type="NCBI Taxonomy" id="69666"/>
    <lineage>
        <taxon>Bacteria</taxon>
        <taxon>Pseudomonadati</taxon>
        <taxon>Pseudomonadota</taxon>
        <taxon>Alphaproteobacteria</taxon>
        <taxon>Caulobacterales</taxon>
        <taxon>Caulobacteraceae</taxon>
        <taxon>Caulobacter</taxon>
    </lineage>
</organism>
<dbReference type="EMBL" id="CP024201">
    <property type="protein sequence ID" value="ATQ41530.1"/>
    <property type="molecule type" value="Genomic_DNA"/>
</dbReference>
<feature type="chain" id="PRO_5013554748" description="Dienelactone hydrolase" evidence="3">
    <location>
        <begin position="23"/>
        <end position="444"/>
    </location>
</feature>
<keyword evidence="3" id="KW-0732">Signal</keyword>
<feature type="domain" description="BAAT/Acyl-CoA thioester hydrolase C-terminal" evidence="5">
    <location>
        <begin position="239"/>
        <end position="443"/>
    </location>
</feature>
<evidence type="ECO:0000313" key="6">
    <source>
        <dbReference type="EMBL" id="ATQ41530.1"/>
    </source>
</evidence>
<feature type="active site" description="Charge relay system" evidence="2">
    <location>
        <position position="256"/>
    </location>
</feature>
<evidence type="ECO:0000313" key="7">
    <source>
        <dbReference type="Proteomes" id="UP000228945"/>
    </source>
</evidence>
<evidence type="ECO:0000256" key="1">
    <source>
        <dbReference type="ARBA" id="ARBA00006538"/>
    </source>
</evidence>
<dbReference type="GO" id="GO:0006637">
    <property type="term" value="P:acyl-CoA metabolic process"/>
    <property type="evidence" value="ECO:0007669"/>
    <property type="project" value="InterPro"/>
</dbReference>
<feature type="active site" description="Charge relay system" evidence="2">
    <location>
        <position position="366"/>
    </location>
</feature>
<dbReference type="OrthoDB" id="9805123at2"/>
<evidence type="ECO:0000259" key="5">
    <source>
        <dbReference type="Pfam" id="PF08840"/>
    </source>
</evidence>
<dbReference type="PIRSF" id="PIRSF016521">
    <property type="entry name" value="Acyl-CoA_hydro"/>
    <property type="match status" value="1"/>
</dbReference>
<feature type="domain" description="Acyl-CoA thioester hydrolase/bile acid-CoA amino acid N-acetyltransferase" evidence="4">
    <location>
        <begin position="38"/>
        <end position="110"/>
    </location>
</feature>
<dbReference type="PANTHER" id="PTHR10824">
    <property type="entry name" value="ACYL-COENZYME A THIOESTERASE-RELATED"/>
    <property type="match status" value="1"/>
</dbReference>
<dbReference type="AlphaFoldDB" id="A0A2D2AU46"/>
<dbReference type="InterPro" id="IPR042490">
    <property type="entry name" value="Thio_Ohase/BAAT_N"/>
</dbReference>
<dbReference type="Pfam" id="PF08840">
    <property type="entry name" value="BAAT_C"/>
    <property type="match status" value="1"/>
</dbReference>
<accession>A0A2D2AU46</accession>
<dbReference type="PANTHER" id="PTHR10824:SF4">
    <property type="entry name" value="ACYL-COENZYME A THIOESTERASE 1-LIKE"/>
    <property type="match status" value="1"/>
</dbReference>
<sequence length="444" mass="47125">MSARHQFAFLAAALALAAPAGAQTFDIRPAGDVLQGRPVSVALTSLKPGQTVEIAAERRFGRPAAVYRSAATFTADSRGRIDLAKSAPTGGDYRGADPAGLFWSMKPTQAPVPADWKTGEVRLTASTAGAPVATGMTRLLGFQPGVTDEAVPGFPAARLYRLPGDKPRPVVVILHGAEGNTEASERYGRKLASLGYAVVGLPYYSPDWGQYGPPKAIKDLPGSFIDIRVDQIADLRAQLARTPGVDVSRIALFGGSKGAEFALIAASKYPWLTSVVAFAPSDLVWEGWGLEMVEAEGARSSFSFEGKALPFMPYVGFVEGLQLGDRADLRKIHEDGRAKFPEREAAARIRVEDYEGPLMLIAGGRDTLWESGRMARNVEIARKAKGLRTTALIYPDAGHDVGGDGWAPTIGQVAHGGGSAAANAQAQLDAWPKMLAFLEATLKP</sequence>
<dbReference type="RefSeq" id="WP_099620786.1">
    <property type="nucleotide sequence ID" value="NZ_CP024201.1"/>
</dbReference>
<name>A0A2D2AU46_9CAUL</name>
<keyword evidence="7" id="KW-1185">Reference proteome</keyword>
<feature type="active site" description="Charge relay system" evidence="2">
    <location>
        <position position="399"/>
    </location>
</feature>
<dbReference type="InterPro" id="IPR029058">
    <property type="entry name" value="AB_hydrolase_fold"/>
</dbReference>
<protein>
    <recommendedName>
        <fullName evidence="8">Dienelactone hydrolase</fullName>
    </recommendedName>
</protein>
<comment type="similarity">
    <text evidence="1">Belongs to the C/M/P thioester hydrolase family.</text>
</comment>
<dbReference type="InterPro" id="IPR006862">
    <property type="entry name" value="Thio_Ohase/aa_AcTrfase"/>
</dbReference>
<dbReference type="Gene3D" id="3.40.50.1820">
    <property type="entry name" value="alpha/beta hydrolase"/>
    <property type="match status" value="1"/>
</dbReference>
<evidence type="ECO:0000256" key="2">
    <source>
        <dbReference type="PIRSR" id="PIRSR016521-1"/>
    </source>
</evidence>